<dbReference type="GO" id="GO:0046872">
    <property type="term" value="F:metal ion binding"/>
    <property type="evidence" value="ECO:0007669"/>
    <property type="project" value="UniProtKB-KW"/>
</dbReference>
<dbReference type="GO" id="GO:0051607">
    <property type="term" value="P:defense response to virus"/>
    <property type="evidence" value="ECO:0007669"/>
    <property type="project" value="UniProtKB-KW"/>
</dbReference>
<keyword evidence="6 11" id="KW-0695">RNA-directed DNA polymerase</keyword>
<dbReference type="AlphaFoldDB" id="A0A7H8UBR1"/>
<evidence type="ECO:0000256" key="3">
    <source>
        <dbReference type="ARBA" id="ARBA00022695"/>
    </source>
</evidence>
<dbReference type="GO" id="GO:0003723">
    <property type="term" value="F:RNA binding"/>
    <property type="evidence" value="ECO:0007669"/>
    <property type="project" value="InterPro"/>
</dbReference>
<keyword evidence="2" id="KW-0808">Transferase</keyword>
<dbReference type="EC" id="2.7.7.49" evidence="1"/>
<dbReference type="InterPro" id="IPR051083">
    <property type="entry name" value="GrpII_Intron_Splice-Mob/Def"/>
</dbReference>
<organism evidence="11 12">
    <name type="scientific">Enterobacter cloacae</name>
    <dbReference type="NCBI Taxonomy" id="550"/>
    <lineage>
        <taxon>Bacteria</taxon>
        <taxon>Pseudomonadati</taxon>
        <taxon>Pseudomonadota</taxon>
        <taxon>Gammaproteobacteria</taxon>
        <taxon>Enterobacterales</taxon>
        <taxon>Enterobacteriaceae</taxon>
        <taxon>Enterobacter</taxon>
        <taxon>Enterobacter cloacae complex</taxon>
    </lineage>
</organism>
<dbReference type="SUPFAM" id="SSF56672">
    <property type="entry name" value="DNA/RNA polymerases"/>
    <property type="match status" value="1"/>
</dbReference>
<proteinExistence type="inferred from homology"/>
<accession>A0A7H8UBR1</accession>
<evidence type="ECO:0000313" key="11">
    <source>
        <dbReference type="EMBL" id="QKZ97009.1"/>
    </source>
</evidence>
<dbReference type="PRINTS" id="PR00866">
    <property type="entry name" value="RNADNAPOLMS"/>
</dbReference>
<dbReference type="Gene3D" id="3.10.10.10">
    <property type="entry name" value="HIV Type 1 Reverse Transcriptase, subunit A, domain 1"/>
    <property type="match status" value="1"/>
</dbReference>
<evidence type="ECO:0000256" key="4">
    <source>
        <dbReference type="ARBA" id="ARBA00022723"/>
    </source>
</evidence>
<feature type="domain" description="Reverse transcriptase" evidence="10">
    <location>
        <begin position="33"/>
        <end position="245"/>
    </location>
</feature>
<dbReference type="PANTHER" id="PTHR34047">
    <property type="entry name" value="NUCLEAR INTRON MATURASE 1, MITOCHONDRIAL-RELATED"/>
    <property type="match status" value="1"/>
</dbReference>
<dbReference type="PROSITE" id="PS50878">
    <property type="entry name" value="RT_POL"/>
    <property type="match status" value="1"/>
</dbReference>
<sequence length="303" mass="34403">MAKHSQSLYTQRLLSLPILQSIEDLSVKTRLPHALLSQYLTDNSRYYCHIKVPKKTGGYRPIDSPNRQLKALQRWILRNILEKLQSSPYATGFISGISLKQNVQPHTGNQYILKLDIKDFFPSIKASYVYSIFRAAGYSKKIAFHLTSICTLNGYLPQGAPSSPCLSNLVSLRMDQRIGKYCDRHALTYTRYADDISISGNKLSVIKKAWTVVKLIISEEGYSVNKNKEMLSGPRSRREITGIIATPKLGIGQNSYNSYRNKIFHLSKKGDPNSKAIILGILAFIKSVDLERHDKLLQYYKKL</sequence>
<dbReference type="Pfam" id="PF00078">
    <property type="entry name" value="RVT_1"/>
    <property type="match status" value="1"/>
</dbReference>
<dbReference type="PANTHER" id="PTHR34047:SF7">
    <property type="entry name" value="RNA-DIRECTED DNA POLYMERASE"/>
    <property type="match status" value="1"/>
</dbReference>
<keyword evidence="3" id="KW-0548">Nucleotidyltransferase</keyword>
<name>A0A7H8UBR1_ENTCL</name>
<dbReference type="GO" id="GO:0003964">
    <property type="term" value="F:RNA-directed DNA polymerase activity"/>
    <property type="evidence" value="ECO:0007669"/>
    <property type="project" value="UniProtKB-KW"/>
</dbReference>
<evidence type="ECO:0000256" key="8">
    <source>
        <dbReference type="ARBA" id="ARBA00034120"/>
    </source>
</evidence>
<comment type="similarity">
    <text evidence="8">Belongs to the bacterial reverse transcriptase family.</text>
</comment>
<evidence type="ECO:0000256" key="6">
    <source>
        <dbReference type="ARBA" id="ARBA00022918"/>
    </source>
</evidence>
<evidence type="ECO:0000256" key="9">
    <source>
        <dbReference type="ARBA" id="ARBA00048173"/>
    </source>
</evidence>
<keyword evidence="7" id="KW-0051">Antiviral defense</keyword>
<comment type="catalytic activity">
    <reaction evidence="9">
        <text>DNA(n) + a 2'-deoxyribonucleoside 5'-triphosphate = DNA(n+1) + diphosphate</text>
        <dbReference type="Rhea" id="RHEA:22508"/>
        <dbReference type="Rhea" id="RHEA-COMP:17339"/>
        <dbReference type="Rhea" id="RHEA-COMP:17340"/>
        <dbReference type="ChEBI" id="CHEBI:33019"/>
        <dbReference type="ChEBI" id="CHEBI:61560"/>
        <dbReference type="ChEBI" id="CHEBI:173112"/>
        <dbReference type="EC" id="2.7.7.49"/>
    </reaction>
</comment>
<reference evidence="11 12" key="1">
    <citation type="submission" date="2020-06" db="EMBL/GenBank/DDBJ databases">
        <title>Long-read sequencing of DSM26481-BlokeschLab.</title>
        <authorList>
            <person name="Blokesch M."/>
        </authorList>
    </citation>
    <scope>NUCLEOTIDE SEQUENCE [LARGE SCALE GENOMIC DNA]</scope>
    <source>
        <strain evidence="11 12">DSM 26481</strain>
    </source>
</reference>
<dbReference type="InterPro" id="IPR000477">
    <property type="entry name" value="RT_dom"/>
</dbReference>
<evidence type="ECO:0000313" key="12">
    <source>
        <dbReference type="Proteomes" id="UP000509421"/>
    </source>
</evidence>
<gene>
    <name evidence="11" type="ORF">HWQ14_04565</name>
</gene>
<protein>
    <recommendedName>
        <fullName evidence="1">RNA-directed DNA polymerase</fullName>
        <ecNumber evidence="1">2.7.7.49</ecNumber>
    </recommendedName>
</protein>
<evidence type="ECO:0000256" key="5">
    <source>
        <dbReference type="ARBA" id="ARBA00022842"/>
    </source>
</evidence>
<dbReference type="InterPro" id="IPR000123">
    <property type="entry name" value="Reverse_transcriptase_msDNA"/>
</dbReference>
<keyword evidence="5" id="KW-0460">Magnesium</keyword>
<evidence type="ECO:0000259" key="10">
    <source>
        <dbReference type="PROSITE" id="PS50878"/>
    </source>
</evidence>
<dbReference type="CDD" id="cd03487">
    <property type="entry name" value="RT_Bac_retron_II"/>
    <property type="match status" value="1"/>
</dbReference>
<dbReference type="RefSeq" id="WP_176609077.1">
    <property type="nucleotide sequence ID" value="NZ_CP056117.1"/>
</dbReference>
<dbReference type="NCBIfam" id="NF038233">
    <property type="entry name" value="retron_St85_RT"/>
    <property type="match status" value="1"/>
</dbReference>
<dbReference type="InterPro" id="IPR043128">
    <property type="entry name" value="Rev_trsase/Diguanyl_cyclase"/>
</dbReference>
<keyword evidence="4" id="KW-0479">Metal-binding</keyword>
<dbReference type="Gene3D" id="3.30.70.270">
    <property type="match status" value="1"/>
</dbReference>
<dbReference type="EMBL" id="CP056117">
    <property type="protein sequence ID" value="QKZ97009.1"/>
    <property type="molecule type" value="Genomic_DNA"/>
</dbReference>
<dbReference type="Proteomes" id="UP000509421">
    <property type="component" value="Chromosome"/>
</dbReference>
<evidence type="ECO:0000256" key="1">
    <source>
        <dbReference type="ARBA" id="ARBA00012493"/>
    </source>
</evidence>
<dbReference type="InterPro" id="IPR043502">
    <property type="entry name" value="DNA/RNA_pol_sf"/>
</dbReference>
<evidence type="ECO:0000256" key="7">
    <source>
        <dbReference type="ARBA" id="ARBA00023118"/>
    </source>
</evidence>
<evidence type="ECO:0000256" key="2">
    <source>
        <dbReference type="ARBA" id="ARBA00022679"/>
    </source>
</evidence>